<dbReference type="EMBL" id="CAJVPL010000528">
    <property type="protein sequence ID" value="CAG8506490.1"/>
    <property type="molecule type" value="Genomic_DNA"/>
</dbReference>
<evidence type="ECO:0000313" key="2">
    <source>
        <dbReference type="Proteomes" id="UP000789831"/>
    </source>
</evidence>
<dbReference type="Gene3D" id="1.25.40.10">
    <property type="entry name" value="Tetratricopeptide repeat domain"/>
    <property type="match status" value="1"/>
</dbReference>
<evidence type="ECO:0000313" key="1">
    <source>
        <dbReference type="EMBL" id="CAG8506490.1"/>
    </source>
</evidence>
<dbReference type="SUPFAM" id="SSF81901">
    <property type="entry name" value="HCP-like"/>
    <property type="match status" value="1"/>
</dbReference>
<keyword evidence="2" id="KW-1185">Reference proteome</keyword>
<protein>
    <submittedName>
        <fullName evidence="1">8205_t:CDS:1</fullName>
    </submittedName>
</protein>
<accession>A0A9N9F3E9</accession>
<dbReference type="AlphaFoldDB" id="A0A9N9F3E9"/>
<name>A0A9N9F3E9_9GLOM</name>
<dbReference type="OrthoDB" id="272077at2759"/>
<sequence length="138" mass="16085">MTANTTSKRDLSKELLEIYKKGCDSYEDDRVIEIEVNEWLKTHSVPSAQIFKMIFERSNDATDYKTLLAFMYCLGIGTEMSKVEMFRYYLLAAEQGDPDGFSGSVDKHQAIYWYQRAFDSGYMEYSKKQLNCIFLKNS</sequence>
<proteinExistence type="predicted"/>
<organism evidence="1 2">
    <name type="scientific">Ambispora gerdemannii</name>
    <dbReference type="NCBI Taxonomy" id="144530"/>
    <lineage>
        <taxon>Eukaryota</taxon>
        <taxon>Fungi</taxon>
        <taxon>Fungi incertae sedis</taxon>
        <taxon>Mucoromycota</taxon>
        <taxon>Glomeromycotina</taxon>
        <taxon>Glomeromycetes</taxon>
        <taxon>Archaeosporales</taxon>
        <taxon>Ambisporaceae</taxon>
        <taxon>Ambispora</taxon>
    </lineage>
</organism>
<comment type="caution">
    <text evidence="1">The sequence shown here is derived from an EMBL/GenBank/DDBJ whole genome shotgun (WGS) entry which is preliminary data.</text>
</comment>
<gene>
    <name evidence="1" type="ORF">AGERDE_LOCUS4518</name>
</gene>
<dbReference type="InterPro" id="IPR011990">
    <property type="entry name" value="TPR-like_helical_dom_sf"/>
</dbReference>
<reference evidence="1" key="1">
    <citation type="submission" date="2021-06" db="EMBL/GenBank/DDBJ databases">
        <authorList>
            <person name="Kallberg Y."/>
            <person name="Tangrot J."/>
            <person name="Rosling A."/>
        </authorList>
    </citation>
    <scope>NUCLEOTIDE SEQUENCE</scope>
    <source>
        <strain evidence="1">MT106</strain>
    </source>
</reference>
<dbReference type="Proteomes" id="UP000789831">
    <property type="component" value="Unassembled WGS sequence"/>
</dbReference>